<dbReference type="RefSeq" id="WP_125842979.1">
    <property type="nucleotide sequence ID" value="NZ_JACHXH010000002.1"/>
</dbReference>
<reference evidence="2 5" key="2">
    <citation type="submission" date="2020-08" db="EMBL/GenBank/DDBJ databases">
        <title>Genomic Encyclopedia of Type Strains, Phase III (KMG-III): the genomes of soil and plant-associated and newly described type strains.</title>
        <authorList>
            <person name="Whitman W."/>
        </authorList>
    </citation>
    <scope>NUCLEOTIDE SEQUENCE [LARGE SCALE GENOMIC DNA]</scope>
    <source>
        <strain evidence="2 5">CECT 4113</strain>
    </source>
</reference>
<organism evidence="3 4">
    <name type="scientific">Rhizobium pisi</name>
    <dbReference type="NCBI Taxonomy" id="574561"/>
    <lineage>
        <taxon>Bacteria</taxon>
        <taxon>Pseudomonadati</taxon>
        <taxon>Pseudomonadota</taxon>
        <taxon>Alphaproteobacteria</taxon>
        <taxon>Hyphomicrobiales</taxon>
        <taxon>Rhizobiaceae</taxon>
        <taxon>Rhizobium/Agrobacterium group</taxon>
        <taxon>Rhizobium</taxon>
    </lineage>
</organism>
<accession>A0A3R9BR16</accession>
<feature type="compositionally biased region" description="Basic and acidic residues" evidence="1">
    <location>
        <begin position="26"/>
        <end position="41"/>
    </location>
</feature>
<evidence type="ECO:0000313" key="4">
    <source>
        <dbReference type="Proteomes" id="UP000277279"/>
    </source>
</evidence>
<dbReference type="InterPro" id="IPR021327">
    <property type="entry name" value="DUF2934"/>
</dbReference>
<protein>
    <submittedName>
        <fullName evidence="3">DUF2934 domain-containing protein</fullName>
    </submittedName>
</protein>
<comment type="caution">
    <text evidence="3">The sequence shown here is derived from an EMBL/GenBank/DDBJ whole genome shotgun (WGS) entry which is preliminary data.</text>
</comment>
<evidence type="ECO:0000256" key="1">
    <source>
        <dbReference type="SAM" id="MobiDB-lite"/>
    </source>
</evidence>
<evidence type="ECO:0000313" key="3">
    <source>
        <dbReference type="EMBL" id="RSB86168.1"/>
    </source>
</evidence>
<name>A0A3R9BR16_9HYPH</name>
<dbReference type="Pfam" id="PF11154">
    <property type="entry name" value="DUF2934"/>
    <property type="match status" value="1"/>
</dbReference>
<dbReference type="EMBL" id="JACHXH010000002">
    <property type="protein sequence ID" value="MBB3133061.1"/>
    <property type="molecule type" value="Genomic_DNA"/>
</dbReference>
<dbReference type="EMBL" id="RJJT01000002">
    <property type="protein sequence ID" value="RSB86168.1"/>
    <property type="molecule type" value="Genomic_DNA"/>
</dbReference>
<dbReference type="AlphaFoldDB" id="A0A3R9BR16"/>
<evidence type="ECO:0000313" key="5">
    <source>
        <dbReference type="Proteomes" id="UP000518315"/>
    </source>
</evidence>
<sequence>MSWNFDQPSWLYPYQGDGYENPSATQDKRKGVNDARPKDSSAVEAAKQKSTLRAAVGNGRSPASIREEEIRKRAYFLWEKEGRPQGRHGHHWKLAEHELESEASNPPNLEALREASRQFADAFLVKTDMEDADQRGASPGTREQD</sequence>
<dbReference type="Proteomes" id="UP000518315">
    <property type="component" value="Unassembled WGS sequence"/>
</dbReference>
<dbReference type="Proteomes" id="UP000277279">
    <property type="component" value="Unassembled WGS sequence"/>
</dbReference>
<dbReference type="OrthoDB" id="8386901at2"/>
<reference evidence="3 4" key="1">
    <citation type="submission" date="2018-11" db="EMBL/GenBank/DDBJ databases">
        <authorList>
            <person name="Huo Y."/>
        </authorList>
    </citation>
    <scope>NUCLEOTIDE SEQUENCE [LARGE SCALE GENOMIC DNA]</scope>
    <source>
        <strain evidence="3 4">DSM 30132</strain>
    </source>
</reference>
<gene>
    <name evidence="3" type="ORF">EFD55_03390</name>
    <name evidence="2" type="ORF">FHS26_000764</name>
</gene>
<proteinExistence type="predicted"/>
<feature type="region of interest" description="Disordered" evidence="1">
    <location>
        <begin position="13"/>
        <end position="65"/>
    </location>
</feature>
<feature type="region of interest" description="Disordered" evidence="1">
    <location>
        <begin position="123"/>
        <end position="145"/>
    </location>
</feature>
<keyword evidence="5" id="KW-1185">Reference proteome</keyword>
<evidence type="ECO:0000313" key="2">
    <source>
        <dbReference type="EMBL" id="MBB3133061.1"/>
    </source>
</evidence>